<dbReference type="SUPFAM" id="SSF47336">
    <property type="entry name" value="ACP-like"/>
    <property type="match status" value="1"/>
</dbReference>
<dbReference type="InterPro" id="IPR009081">
    <property type="entry name" value="PP-bd_ACP"/>
</dbReference>
<evidence type="ECO:0000313" key="5">
    <source>
        <dbReference type="Proteomes" id="UP001501727"/>
    </source>
</evidence>
<sequence length="211" mass="21600">MDAVREQRMQAQLQAIQARLDAHPGVVASVAAIRGERLVAYVEPVAGASPTPDDLRAHAAAGLPAYMVPRDFVLLAALPRAADGSVDRAALPDPAAAAAPARDAATGGTDDRVAYLAGLWSQLLGREAGPDDNFFDLGGHSMLAVQMANRVKTDTGVRIQLMTLASQTLAQIAAELPATAAKPKAPGLGARLAGNLRGMLRGAGAGMAGHS</sequence>
<dbReference type="SMART" id="SM00823">
    <property type="entry name" value="PKS_PP"/>
    <property type="match status" value="1"/>
</dbReference>
<reference evidence="5" key="1">
    <citation type="journal article" date="2019" name="Int. J. Syst. Evol. Microbiol.">
        <title>The Global Catalogue of Microorganisms (GCM) 10K type strain sequencing project: providing services to taxonomists for standard genome sequencing and annotation.</title>
        <authorList>
            <consortium name="The Broad Institute Genomics Platform"/>
            <consortium name="The Broad Institute Genome Sequencing Center for Infectious Disease"/>
            <person name="Wu L."/>
            <person name="Ma J."/>
        </authorList>
    </citation>
    <scope>NUCLEOTIDE SEQUENCE [LARGE SCALE GENOMIC DNA]</scope>
    <source>
        <strain evidence="5">JCM 16916</strain>
    </source>
</reference>
<dbReference type="PANTHER" id="PTHR45527:SF1">
    <property type="entry name" value="FATTY ACID SYNTHASE"/>
    <property type="match status" value="1"/>
</dbReference>
<name>A0ABP7MHD0_9GAMM</name>
<dbReference type="InterPro" id="IPR006162">
    <property type="entry name" value="Ppantetheine_attach_site"/>
</dbReference>
<feature type="domain" description="Carrier" evidence="3">
    <location>
        <begin position="107"/>
        <end position="183"/>
    </location>
</feature>
<evidence type="ECO:0000256" key="1">
    <source>
        <dbReference type="ARBA" id="ARBA00022450"/>
    </source>
</evidence>
<dbReference type="PROSITE" id="PS50075">
    <property type="entry name" value="CARRIER"/>
    <property type="match status" value="1"/>
</dbReference>
<comment type="caution">
    <text evidence="4">The sequence shown here is derived from an EMBL/GenBank/DDBJ whole genome shotgun (WGS) entry which is preliminary data.</text>
</comment>
<dbReference type="EMBL" id="BAAAZU010000006">
    <property type="protein sequence ID" value="GAA3923116.1"/>
    <property type="molecule type" value="Genomic_DNA"/>
</dbReference>
<dbReference type="InterPro" id="IPR036736">
    <property type="entry name" value="ACP-like_sf"/>
</dbReference>
<dbReference type="RefSeq" id="WP_344759457.1">
    <property type="nucleotide sequence ID" value="NZ_BAAAZU010000006.1"/>
</dbReference>
<dbReference type="InterPro" id="IPR045851">
    <property type="entry name" value="AMP-bd_C_sf"/>
</dbReference>
<proteinExistence type="predicted"/>
<dbReference type="InterPro" id="IPR020806">
    <property type="entry name" value="PKS_PP-bd"/>
</dbReference>
<evidence type="ECO:0000256" key="2">
    <source>
        <dbReference type="ARBA" id="ARBA00022553"/>
    </source>
</evidence>
<keyword evidence="1" id="KW-0596">Phosphopantetheine</keyword>
<dbReference type="Proteomes" id="UP001501727">
    <property type="component" value="Unassembled WGS sequence"/>
</dbReference>
<keyword evidence="5" id="KW-1185">Reference proteome</keyword>
<protein>
    <recommendedName>
        <fullName evidence="3">Carrier domain-containing protein</fullName>
    </recommendedName>
</protein>
<dbReference type="InterPro" id="IPR025110">
    <property type="entry name" value="AMP-bd_C"/>
</dbReference>
<dbReference type="Pfam" id="PF00550">
    <property type="entry name" value="PP-binding"/>
    <property type="match status" value="1"/>
</dbReference>
<dbReference type="PROSITE" id="PS00012">
    <property type="entry name" value="PHOSPHOPANTETHEINE"/>
    <property type="match status" value="1"/>
</dbReference>
<evidence type="ECO:0000313" key="4">
    <source>
        <dbReference type="EMBL" id="GAA3923116.1"/>
    </source>
</evidence>
<keyword evidence="2" id="KW-0597">Phosphoprotein</keyword>
<dbReference type="Pfam" id="PF13193">
    <property type="entry name" value="AMP-binding_C"/>
    <property type="match status" value="1"/>
</dbReference>
<gene>
    <name evidence="4" type="ORF">GCM10022229_16200</name>
</gene>
<evidence type="ECO:0000259" key="3">
    <source>
        <dbReference type="PROSITE" id="PS50075"/>
    </source>
</evidence>
<dbReference type="Gene3D" id="1.10.1200.10">
    <property type="entry name" value="ACP-like"/>
    <property type="match status" value="1"/>
</dbReference>
<dbReference type="Gene3D" id="3.30.300.30">
    <property type="match status" value="1"/>
</dbReference>
<accession>A0ABP7MHD0</accession>
<dbReference type="SUPFAM" id="SSF56801">
    <property type="entry name" value="Acetyl-CoA synthetase-like"/>
    <property type="match status" value="1"/>
</dbReference>
<organism evidence="4 5">
    <name type="scientific">Luteimonas lutimaris</name>
    <dbReference type="NCBI Taxonomy" id="698645"/>
    <lineage>
        <taxon>Bacteria</taxon>
        <taxon>Pseudomonadati</taxon>
        <taxon>Pseudomonadota</taxon>
        <taxon>Gammaproteobacteria</taxon>
        <taxon>Lysobacterales</taxon>
        <taxon>Lysobacteraceae</taxon>
        <taxon>Luteimonas</taxon>
    </lineage>
</organism>
<dbReference type="PANTHER" id="PTHR45527">
    <property type="entry name" value="NONRIBOSOMAL PEPTIDE SYNTHETASE"/>
    <property type="match status" value="1"/>
</dbReference>